<feature type="transmembrane region" description="Helical" evidence="6">
    <location>
        <begin position="106"/>
        <end position="125"/>
    </location>
</feature>
<dbReference type="PANTHER" id="PTHR31218">
    <property type="entry name" value="WAT1-RELATED PROTEIN"/>
    <property type="match status" value="1"/>
</dbReference>
<keyword evidence="5 6" id="KW-0472">Membrane</keyword>
<dbReference type="EnsemblPlants" id="Kaladp0053s0292.3.v1.1">
    <property type="protein sequence ID" value="Kaladp0053s0292.3.v1.1"/>
    <property type="gene ID" value="Kaladp0053s0292.v1.1"/>
</dbReference>
<comment type="subcellular location">
    <subcellularLocation>
        <location evidence="1 6">Membrane</location>
        <topology evidence="1 6">Multi-pass membrane protein</topology>
    </subcellularLocation>
</comment>
<name>A0A7N0U3A5_KALFE</name>
<feature type="transmembrane region" description="Helical" evidence="6">
    <location>
        <begin position="287"/>
        <end position="307"/>
    </location>
</feature>
<evidence type="ECO:0000313" key="8">
    <source>
        <dbReference type="EnsemblPlants" id="Kaladp0053s0292.1.v1.1"/>
    </source>
</evidence>
<dbReference type="SUPFAM" id="SSF103481">
    <property type="entry name" value="Multidrug resistance efflux transporter EmrE"/>
    <property type="match status" value="2"/>
</dbReference>
<keyword evidence="4 6" id="KW-1133">Transmembrane helix</keyword>
<dbReference type="Pfam" id="PF00892">
    <property type="entry name" value="EamA"/>
    <property type="match status" value="2"/>
</dbReference>
<dbReference type="InterPro" id="IPR037185">
    <property type="entry name" value="EmrE-like"/>
</dbReference>
<evidence type="ECO:0000256" key="5">
    <source>
        <dbReference type="ARBA" id="ARBA00023136"/>
    </source>
</evidence>
<evidence type="ECO:0000256" key="2">
    <source>
        <dbReference type="ARBA" id="ARBA00007635"/>
    </source>
</evidence>
<dbReference type="Proteomes" id="UP000594263">
    <property type="component" value="Unplaced"/>
</dbReference>
<reference evidence="8" key="1">
    <citation type="submission" date="2021-01" db="UniProtKB">
        <authorList>
            <consortium name="EnsemblPlants"/>
        </authorList>
    </citation>
    <scope>IDENTIFICATION</scope>
</reference>
<dbReference type="AlphaFoldDB" id="A0A7N0U3A5"/>
<feature type="domain" description="EamA" evidence="7">
    <location>
        <begin position="17"/>
        <end position="153"/>
    </location>
</feature>
<sequence>MGTESCFQNLLPFAAMVAATCIITGLKVISKAAMSRGMSHFVFIVYSNSLGTVLLFLVHIFSPRKKRIPITFPTLGKFFILGLIGITLVQNFMFTGLDYSSPTLSSALSNLEPALTFLLAVIFRMEKVDIRCFRSQIKILGTVVSVLGALMVTLYKGPALWASHPSNALVGPQLPPLSEPNNMFSSASSWVIGGFCFAVVAAATAATNVFQASVLKGCPSEITVILFYSLFGTLQCSVVSLIGERNPNAWKLRPDIELAAIVYTAVGGSVFMYCLTAWCIVKKGPVFVAMFGPLGVVIATLMGAVFLGEALHVGSAVGSVIIVSGFYGVVWAQSKDREFDAGCAGQLPLLQDHSQI</sequence>
<keyword evidence="9" id="KW-1185">Reference proteome</keyword>
<proteinExistence type="inferred from homology"/>
<dbReference type="Gramene" id="Kaladp0053s0292.2.v1.1">
    <property type="protein sequence ID" value="Kaladp0053s0292.2.v1.1"/>
    <property type="gene ID" value="Kaladp0053s0292.v1.1"/>
</dbReference>
<feature type="transmembrane region" description="Helical" evidence="6">
    <location>
        <begin position="313"/>
        <end position="332"/>
    </location>
</feature>
<dbReference type="EnsemblPlants" id="Kaladp0053s0292.2.v1.1">
    <property type="protein sequence ID" value="Kaladp0053s0292.2.v1.1"/>
    <property type="gene ID" value="Kaladp0053s0292.v1.1"/>
</dbReference>
<organism evidence="8 9">
    <name type="scientific">Kalanchoe fedtschenkoi</name>
    <name type="common">Lavender scallops</name>
    <name type="synonym">South American air plant</name>
    <dbReference type="NCBI Taxonomy" id="63787"/>
    <lineage>
        <taxon>Eukaryota</taxon>
        <taxon>Viridiplantae</taxon>
        <taxon>Streptophyta</taxon>
        <taxon>Embryophyta</taxon>
        <taxon>Tracheophyta</taxon>
        <taxon>Spermatophyta</taxon>
        <taxon>Magnoliopsida</taxon>
        <taxon>eudicotyledons</taxon>
        <taxon>Gunneridae</taxon>
        <taxon>Pentapetalae</taxon>
        <taxon>Saxifragales</taxon>
        <taxon>Crassulaceae</taxon>
        <taxon>Kalanchoe</taxon>
    </lineage>
</organism>
<evidence type="ECO:0000256" key="1">
    <source>
        <dbReference type="ARBA" id="ARBA00004141"/>
    </source>
</evidence>
<feature type="transmembrane region" description="Helical" evidence="6">
    <location>
        <begin position="7"/>
        <end position="29"/>
    </location>
</feature>
<dbReference type="GO" id="GO:0022857">
    <property type="term" value="F:transmembrane transporter activity"/>
    <property type="evidence" value="ECO:0007669"/>
    <property type="project" value="InterPro"/>
</dbReference>
<feature type="transmembrane region" description="Helical" evidence="6">
    <location>
        <begin position="187"/>
        <end position="210"/>
    </location>
</feature>
<evidence type="ECO:0000256" key="6">
    <source>
        <dbReference type="RuleBase" id="RU363077"/>
    </source>
</evidence>
<evidence type="ECO:0000259" key="7">
    <source>
        <dbReference type="Pfam" id="PF00892"/>
    </source>
</evidence>
<keyword evidence="3 6" id="KW-0812">Transmembrane</keyword>
<dbReference type="InterPro" id="IPR030184">
    <property type="entry name" value="WAT1-related"/>
</dbReference>
<evidence type="ECO:0000256" key="3">
    <source>
        <dbReference type="ARBA" id="ARBA00022692"/>
    </source>
</evidence>
<accession>A0A7N0U3A5</accession>
<evidence type="ECO:0000256" key="4">
    <source>
        <dbReference type="ARBA" id="ARBA00022989"/>
    </source>
</evidence>
<feature type="transmembrane region" description="Helical" evidence="6">
    <location>
        <begin position="222"/>
        <end position="243"/>
    </location>
</feature>
<dbReference type="GO" id="GO:0016020">
    <property type="term" value="C:membrane"/>
    <property type="evidence" value="ECO:0007669"/>
    <property type="project" value="UniProtKB-SubCell"/>
</dbReference>
<dbReference type="InterPro" id="IPR000620">
    <property type="entry name" value="EamA_dom"/>
</dbReference>
<evidence type="ECO:0000313" key="9">
    <source>
        <dbReference type="Proteomes" id="UP000594263"/>
    </source>
</evidence>
<feature type="domain" description="EamA" evidence="7">
    <location>
        <begin position="194"/>
        <end position="330"/>
    </location>
</feature>
<dbReference type="Gramene" id="Kaladp0053s0292.3.v1.1">
    <property type="protein sequence ID" value="Kaladp0053s0292.3.v1.1"/>
    <property type="gene ID" value="Kaladp0053s0292.v1.1"/>
</dbReference>
<dbReference type="Gramene" id="Kaladp0053s0292.1.v1.1">
    <property type="protein sequence ID" value="Kaladp0053s0292.1.v1.1"/>
    <property type="gene ID" value="Kaladp0053s0292.v1.1"/>
</dbReference>
<feature type="transmembrane region" description="Helical" evidence="6">
    <location>
        <begin position="258"/>
        <end position="280"/>
    </location>
</feature>
<feature type="transmembrane region" description="Helical" evidence="6">
    <location>
        <begin position="41"/>
        <end position="62"/>
    </location>
</feature>
<dbReference type="EnsemblPlants" id="Kaladp0053s0292.1.v1.1">
    <property type="protein sequence ID" value="Kaladp0053s0292.1.v1.1"/>
    <property type="gene ID" value="Kaladp0053s0292.v1.1"/>
</dbReference>
<comment type="similarity">
    <text evidence="2 6">Belongs to the drug/metabolite transporter (DMT) superfamily. Plant drug/metabolite exporter (P-DME) (TC 2.A.7.4) family.</text>
</comment>
<feature type="transmembrane region" description="Helical" evidence="6">
    <location>
        <begin position="74"/>
        <end position="94"/>
    </location>
</feature>
<feature type="transmembrane region" description="Helical" evidence="6">
    <location>
        <begin position="137"/>
        <end position="155"/>
    </location>
</feature>
<protein>
    <recommendedName>
        <fullName evidence="6">WAT1-related protein</fullName>
    </recommendedName>
</protein>